<dbReference type="SUPFAM" id="SSF89392">
    <property type="entry name" value="Prokaryotic lipoproteins and lipoprotein localization factors"/>
    <property type="match status" value="1"/>
</dbReference>
<gene>
    <name evidence="4" type="ORF">Elusimicrob1349_0560</name>
</gene>
<evidence type="ECO:0000256" key="1">
    <source>
        <dbReference type="ARBA" id="ARBA00022729"/>
    </source>
</evidence>
<evidence type="ECO:0008006" key="5">
    <source>
        <dbReference type="Google" id="ProtNLM"/>
    </source>
</evidence>
<name>A0A650ELV6_9BACT</name>
<evidence type="ECO:0000313" key="4">
    <source>
        <dbReference type="EMBL" id="QGT50586.1"/>
    </source>
</evidence>
<dbReference type="PROSITE" id="PS51257">
    <property type="entry name" value="PROKAR_LIPOPROTEIN"/>
    <property type="match status" value="1"/>
</dbReference>
<dbReference type="CDD" id="cd16325">
    <property type="entry name" value="LolA"/>
    <property type="match status" value="1"/>
</dbReference>
<reference evidence="4" key="1">
    <citation type="journal article" date="2020" name="J. ISSAAS">
        <title>Lactobacilli and other gastrointestinal microbiota of Peromyscus leucopus, reservoir host for agents of Lyme disease and other zoonoses in North America.</title>
        <authorList>
            <person name="Milovic A."/>
            <person name="Bassam K."/>
            <person name="Shao H."/>
            <person name="Chatzistamou I."/>
            <person name="Tufts D.M."/>
            <person name="Diuk-Wasser M."/>
            <person name="Barbour A.G."/>
        </authorList>
    </citation>
    <scope>NUCLEOTIDE SEQUENCE</scope>
    <source>
        <strain evidence="4">LL30</strain>
    </source>
</reference>
<proteinExistence type="predicted"/>
<dbReference type="InterPro" id="IPR004564">
    <property type="entry name" value="OM_lipoprot_carrier_LolA-like"/>
</dbReference>
<organism evidence="4">
    <name type="scientific">uncultured Elusimicrobia bacterium</name>
    <dbReference type="NCBI Taxonomy" id="699876"/>
    <lineage>
        <taxon>Bacteria</taxon>
        <taxon>Pseudomonadati</taxon>
        <taxon>Elusimicrobiota</taxon>
        <taxon>Elusimicrobia</taxon>
        <taxon>environmental samples</taxon>
    </lineage>
</organism>
<feature type="signal peptide" evidence="3">
    <location>
        <begin position="1"/>
        <end position="22"/>
    </location>
</feature>
<dbReference type="EMBL" id="MN577571">
    <property type="protein sequence ID" value="QGT50586.1"/>
    <property type="molecule type" value="Genomic_DNA"/>
</dbReference>
<evidence type="ECO:0000256" key="2">
    <source>
        <dbReference type="SAM" id="MobiDB-lite"/>
    </source>
</evidence>
<accession>A0A650ELV6</accession>
<dbReference type="AlphaFoldDB" id="A0A650ELV6"/>
<dbReference type="InterPro" id="IPR029046">
    <property type="entry name" value="LolA/LolB/LppX"/>
</dbReference>
<evidence type="ECO:0000256" key="3">
    <source>
        <dbReference type="SAM" id="SignalP"/>
    </source>
</evidence>
<feature type="region of interest" description="Disordered" evidence="2">
    <location>
        <begin position="21"/>
        <end position="69"/>
    </location>
</feature>
<dbReference type="Pfam" id="PF03548">
    <property type="entry name" value="LolA"/>
    <property type="match status" value="1"/>
</dbReference>
<feature type="compositionally biased region" description="Low complexity" evidence="2">
    <location>
        <begin position="30"/>
        <end position="46"/>
    </location>
</feature>
<sequence length="254" mass="28192">MKPSINKLFFAALLSCSLAACTDDKPQPAPEKQPQAAAPVQTQQPAEPEKPVSSKPTVKPKPQPKKDVTYTAEQLSARLKEWDKKLNTLSTQFEQSTSYDGVQVSRSRGTLSYDKAHNFLRLDTLSRTGETEQSAVTNKKEIIILDETGAHVTTLSWADWQQGQPNQALFDFGNYTALVDKHNAAVTKQTPQEAVLVLTPKEGEEYELYLTLSKTDFFPREIAIKSDLMLTKATLSAARKNAPLPEQTFGGFFE</sequence>
<protein>
    <recommendedName>
        <fullName evidence="5">Outer-membrane lipoprotein carrier protein</fullName>
    </recommendedName>
</protein>
<dbReference type="Gene3D" id="2.50.20.10">
    <property type="entry name" value="Lipoprotein localisation LolA/LolB/LppX"/>
    <property type="match status" value="1"/>
</dbReference>
<keyword evidence="1 3" id="KW-0732">Signal</keyword>
<feature type="chain" id="PRO_5024820151" description="Outer-membrane lipoprotein carrier protein" evidence="3">
    <location>
        <begin position="23"/>
        <end position="254"/>
    </location>
</feature>